<dbReference type="CDD" id="cd06267">
    <property type="entry name" value="PBP1_LacI_sugar_binding-like"/>
    <property type="match status" value="1"/>
</dbReference>
<reference evidence="5 6" key="1">
    <citation type="submission" date="2019-02" db="EMBL/GenBank/DDBJ databases">
        <title>Sequencing the genomes of 1000 actinobacteria strains.</title>
        <authorList>
            <person name="Klenk H.-P."/>
        </authorList>
    </citation>
    <scope>NUCLEOTIDE SEQUENCE [LARGE SCALE GENOMIC DNA]</scope>
    <source>
        <strain evidence="5 6">DSM 17364</strain>
    </source>
</reference>
<sequence>MYIPMEPSSRTARPTIRDVAAAAGVSRGTVSRVINGGHWVSPEARRLVEDAIAETGYTVNQHARSLATGRANSLAFLVTEPQHLLFEDPTYSLLLRGATQALAERGMTLVLLMAGTEGERRTTLEYLRAGHVDGVLLISSHASDLYIGELAEAGVPAVCSGLPAGPAAGAPAVSIDEDAATRAMVRHLRGRGRQRIAHLAGPADTPGGRLRHEAFQDELGEGYDARLVEAGDFGRASGAAAMERLLAGGADFDAVFAASDAMAAGAVSVLRREGLRVPDDVGVAGFDDSGLAEAHDPPLTTIRQPWEEISREMVALLLEAVNGAPARQVMLPTTLVQRAST</sequence>
<evidence type="ECO:0000313" key="6">
    <source>
        <dbReference type="Proteomes" id="UP000292685"/>
    </source>
</evidence>
<dbReference type="InterPro" id="IPR028082">
    <property type="entry name" value="Peripla_BP_I"/>
</dbReference>
<name>A0A4Q8ACX3_9MICC</name>
<dbReference type="SUPFAM" id="SSF47413">
    <property type="entry name" value="lambda repressor-like DNA-binding domains"/>
    <property type="match status" value="1"/>
</dbReference>
<organism evidence="5 6">
    <name type="scientific">Zhihengliuella halotolerans</name>
    <dbReference type="NCBI Taxonomy" id="370736"/>
    <lineage>
        <taxon>Bacteria</taxon>
        <taxon>Bacillati</taxon>
        <taxon>Actinomycetota</taxon>
        <taxon>Actinomycetes</taxon>
        <taxon>Micrococcales</taxon>
        <taxon>Micrococcaceae</taxon>
        <taxon>Zhihengliuella</taxon>
    </lineage>
</organism>
<proteinExistence type="predicted"/>
<accession>A0A4Q8ACX3</accession>
<dbReference type="PROSITE" id="PS50932">
    <property type="entry name" value="HTH_LACI_2"/>
    <property type="match status" value="1"/>
</dbReference>
<dbReference type="AlphaFoldDB" id="A0A4Q8ACX3"/>
<dbReference type="Pfam" id="PF13377">
    <property type="entry name" value="Peripla_BP_3"/>
    <property type="match status" value="1"/>
</dbReference>
<dbReference type="InterPro" id="IPR010982">
    <property type="entry name" value="Lambda_DNA-bd_dom_sf"/>
</dbReference>
<dbReference type="SUPFAM" id="SSF53822">
    <property type="entry name" value="Periplasmic binding protein-like I"/>
    <property type="match status" value="1"/>
</dbReference>
<keyword evidence="2" id="KW-0238">DNA-binding</keyword>
<keyword evidence="3" id="KW-0804">Transcription</keyword>
<dbReference type="Pfam" id="PF00356">
    <property type="entry name" value="LacI"/>
    <property type="match status" value="1"/>
</dbReference>
<dbReference type="GO" id="GO:0000976">
    <property type="term" value="F:transcription cis-regulatory region binding"/>
    <property type="evidence" value="ECO:0007669"/>
    <property type="project" value="TreeGrafter"/>
</dbReference>
<comment type="caution">
    <text evidence="5">The sequence shown here is derived from an EMBL/GenBank/DDBJ whole genome shotgun (WGS) entry which is preliminary data.</text>
</comment>
<dbReference type="EMBL" id="SHLA01000001">
    <property type="protein sequence ID" value="RZU62067.1"/>
    <property type="molecule type" value="Genomic_DNA"/>
</dbReference>
<evidence type="ECO:0000259" key="4">
    <source>
        <dbReference type="PROSITE" id="PS50932"/>
    </source>
</evidence>
<dbReference type="InterPro" id="IPR046335">
    <property type="entry name" value="LacI/GalR-like_sensor"/>
</dbReference>
<evidence type="ECO:0000313" key="5">
    <source>
        <dbReference type="EMBL" id="RZU62067.1"/>
    </source>
</evidence>
<keyword evidence="1" id="KW-0805">Transcription regulation</keyword>
<evidence type="ECO:0000256" key="1">
    <source>
        <dbReference type="ARBA" id="ARBA00023015"/>
    </source>
</evidence>
<evidence type="ECO:0000256" key="2">
    <source>
        <dbReference type="ARBA" id="ARBA00023125"/>
    </source>
</evidence>
<feature type="domain" description="HTH lacI-type" evidence="4">
    <location>
        <begin position="14"/>
        <end position="68"/>
    </location>
</feature>
<dbReference type="PRINTS" id="PR00036">
    <property type="entry name" value="HTHLACI"/>
</dbReference>
<keyword evidence="6" id="KW-1185">Reference proteome</keyword>
<dbReference type="InterPro" id="IPR000843">
    <property type="entry name" value="HTH_LacI"/>
</dbReference>
<dbReference type="PROSITE" id="PS00356">
    <property type="entry name" value="HTH_LACI_1"/>
    <property type="match status" value="1"/>
</dbReference>
<protein>
    <submittedName>
        <fullName evidence="5">LacI family transcriptional regulator</fullName>
    </submittedName>
</protein>
<dbReference type="Proteomes" id="UP000292685">
    <property type="component" value="Unassembled WGS sequence"/>
</dbReference>
<dbReference type="PANTHER" id="PTHR30146">
    <property type="entry name" value="LACI-RELATED TRANSCRIPTIONAL REPRESSOR"/>
    <property type="match status" value="1"/>
</dbReference>
<evidence type="ECO:0000256" key="3">
    <source>
        <dbReference type="ARBA" id="ARBA00023163"/>
    </source>
</evidence>
<dbReference type="Gene3D" id="3.40.50.2300">
    <property type="match status" value="2"/>
</dbReference>
<dbReference type="CDD" id="cd01392">
    <property type="entry name" value="HTH_LacI"/>
    <property type="match status" value="1"/>
</dbReference>
<dbReference type="PANTHER" id="PTHR30146:SF109">
    <property type="entry name" value="HTH-TYPE TRANSCRIPTIONAL REGULATOR GALS"/>
    <property type="match status" value="1"/>
</dbReference>
<dbReference type="SMART" id="SM00354">
    <property type="entry name" value="HTH_LACI"/>
    <property type="match status" value="1"/>
</dbReference>
<gene>
    <name evidence="5" type="ORF">EV380_1655</name>
</gene>
<dbReference type="Gene3D" id="1.10.260.40">
    <property type="entry name" value="lambda repressor-like DNA-binding domains"/>
    <property type="match status" value="1"/>
</dbReference>
<dbReference type="GO" id="GO:0003700">
    <property type="term" value="F:DNA-binding transcription factor activity"/>
    <property type="evidence" value="ECO:0007669"/>
    <property type="project" value="TreeGrafter"/>
</dbReference>